<accession>A0A4R2HPC9</accession>
<proteinExistence type="predicted"/>
<dbReference type="Proteomes" id="UP000294508">
    <property type="component" value="Unassembled WGS sequence"/>
</dbReference>
<dbReference type="SUPFAM" id="SSF55961">
    <property type="entry name" value="Bet v1-like"/>
    <property type="match status" value="1"/>
</dbReference>
<dbReference type="AlphaFoldDB" id="A0A4R2HPC9"/>
<sequence>MGVTQWKAQFSSGPSEVYRALSTPLGRSRYWAEADERDGAIRFVLPDGRTDDSRIEHAVKDELYQLRYFGRTITFTLTPDESGGTDLALSCDDPDSRYDADHVALLLRLKAFVDFGVDLRNHDKSRTTDYADS</sequence>
<name>A0A4R2HPC9_9ACTN</name>
<keyword evidence="2" id="KW-1185">Reference proteome</keyword>
<dbReference type="Gene3D" id="3.30.530.20">
    <property type="match status" value="1"/>
</dbReference>
<organism evidence="1 2">
    <name type="scientific">Kribbella steppae</name>
    <dbReference type="NCBI Taxonomy" id="2512223"/>
    <lineage>
        <taxon>Bacteria</taxon>
        <taxon>Bacillati</taxon>
        <taxon>Actinomycetota</taxon>
        <taxon>Actinomycetes</taxon>
        <taxon>Propionibacteriales</taxon>
        <taxon>Kribbellaceae</taxon>
        <taxon>Kribbella</taxon>
    </lineage>
</organism>
<comment type="caution">
    <text evidence="1">The sequence shown here is derived from an EMBL/GenBank/DDBJ whole genome shotgun (WGS) entry which is preliminary data.</text>
</comment>
<reference evidence="1 2" key="1">
    <citation type="journal article" date="2015" name="Stand. Genomic Sci.">
        <title>Genomic Encyclopedia of Bacterial and Archaeal Type Strains, Phase III: the genomes of soil and plant-associated and newly described type strains.</title>
        <authorList>
            <person name="Whitman W.B."/>
            <person name="Woyke T."/>
            <person name="Klenk H.P."/>
            <person name="Zhou Y."/>
            <person name="Lilburn T.G."/>
            <person name="Beck B.J."/>
            <person name="De Vos P."/>
            <person name="Vandamme P."/>
            <person name="Eisen J.A."/>
            <person name="Garrity G."/>
            <person name="Hugenholtz P."/>
            <person name="Kyrpides N.C."/>
        </authorList>
    </citation>
    <scope>NUCLEOTIDE SEQUENCE [LARGE SCALE GENOMIC DNA]</scope>
    <source>
        <strain evidence="1 2">VKM Ac-2572</strain>
    </source>
</reference>
<dbReference type="RefSeq" id="WP_132209557.1">
    <property type="nucleotide sequence ID" value="NZ_SLWN01000004.1"/>
</dbReference>
<evidence type="ECO:0000313" key="1">
    <source>
        <dbReference type="EMBL" id="TCO32809.1"/>
    </source>
</evidence>
<protein>
    <submittedName>
        <fullName evidence="1">Uncharacterized protein</fullName>
    </submittedName>
</protein>
<gene>
    <name evidence="1" type="ORF">EV652_104415</name>
</gene>
<dbReference type="OrthoDB" id="3822902at2"/>
<dbReference type="InterPro" id="IPR023393">
    <property type="entry name" value="START-like_dom_sf"/>
</dbReference>
<dbReference type="EMBL" id="SLWN01000004">
    <property type="protein sequence ID" value="TCO32809.1"/>
    <property type="molecule type" value="Genomic_DNA"/>
</dbReference>
<evidence type="ECO:0000313" key="2">
    <source>
        <dbReference type="Proteomes" id="UP000294508"/>
    </source>
</evidence>